<feature type="site" description="Important for substrate specificity" evidence="3">
    <location>
        <position position="12"/>
    </location>
</feature>
<comment type="catalytic activity">
    <reaction evidence="3">
        <text>UTP + H2O = UMP + diphosphate + H(+)</text>
        <dbReference type="Rhea" id="RHEA:29395"/>
        <dbReference type="ChEBI" id="CHEBI:15377"/>
        <dbReference type="ChEBI" id="CHEBI:15378"/>
        <dbReference type="ChEBI" id="CHEBI:33019"/>
        <dbReference type="ChEBI" id="CHEBI:46398"/>
        <dbReference type="ChEBI" id="CHEBI:57865"/>
        <dbReference type="EC" id="3.6.1.9"/>
    </reaction>
</comment>
<dbReference type="Pfam" id="PF02545">
    <property type="entry name" value="Maf"/>
    <property type="match status" value="1"/>
</dbReference>
<reference evidence="4 5" key="1">
    <citation type="submission" date="2021-01" db="EMBL/GenBank/DDBJ databases">
        <title>Genomic Encyclopedia of Type Strains, Phase IV (KMG-IV): sequencing the most valuable type-strain genomes for metagenomic binning, comparative biology and taxonomic classification.</title>
        <authorList>
            <person name="Goeker M."/>
        </authorList>
    </citation>
    <scope>NUCLEOTIDE SEQUENCE [LARGE SCALE GENOMIC DNA]</scope>
    <source>
        <strain evidence="4 5">DSM 25890</strain>
    </source>
</reference>
<dbReference type="SUPFAM" id="SSF52972">
    <property type="entry name" value="ITPase-like"/>
    <property type="match status" value="1"/>
</dbReference>
<dbReference type="PANTHER" id="PTHR43213:SF5">
    <property type="entry name" value="BIFUNCTIONAL DTTP_UTP PYROPHOSPHATASE_METHYLTRANSFERASE PROTEIN-RELATED"/>
    <property type="match status" value="1"/>
</dbReference>
<organism evidence="4 5">
    <name type="scientific">Alkaliphilus hydrothermalis</name>
    <dbReference type="NCBI Taxonomy" id="1482730"/>
    <lineage>
        <taxon>Bacteria</taxon>
        <taxon>Bacillati</taxon>
        <taxon>Bacillota</taxon>
        <taxon>Clostridia</taxon>
        <taxon>Peptostreptococcales</taxon>
        <taxon>Natronincolaceae</taxon>
        <taxon>Alkaliphilus</taxon>
    </lineage>
</organism>
<keyword evidence="3" id="KW-0546">Nucleotide metabolism</keyword>
<keyword evidence="2 3" id="KW-0378">Hydrolase</keyword>
<evidence type="ECO:0000256" key="1">
    <source>
        <dbReference type="ARBA" id="ARBA00001968"/>
    </source>
</evidence>
<dbReference type="InterPro" id="IPR003697">
    <property type="entry name" value="Maf-like"/>
</dbReference>
<dbReference type="CDD" id="cd00555">
    <property type="entry name" value="Maf"/>
    <property type="match status" value="1"/>
</dbReference>
<dbReference type="HAMAP" id="MF_00528">
    <property type="entry name" value="Maf"/>
    <property type="match status" value="1"/>
</dbReference>
<comment type="caution">
    <text evidence="3">Lacks conserved residue(s) required for the propagation of feature annotation.</text>
</comment>
<comment type="cofactor">
    <cofactor evidence="1 3">
        <name>a divalent metal cation</name>
        <dbReference type="ChEBI" id="CHEBI:60240"/>
    </cofactor>
</comment>
<evidence type="ECO:0000256" key="3">
    <source>
        <dbReference type="HAMAP-Rule" id="MF_00528"/>
    </source>
</evidence>
<evidence type="ECO:0000313" key="4">
    <source>
        <dbReference type="EMBL" id="MBM7613576.1"/>
    </source>
</evidence>
<evidence type="ECO:0000313" key="5">
    <source>
        <dbReference type="Proteomes" id="UP001314796"/>
    </source>
</evidence>
<dbReference type="RefSeq" id="WP_204399867.1">
    <property type="nucleotide sequence ID" value="NZ_JAFBEE010000001.1"/>
</dbReference>
<feature type="site" description="Important for substrate specificity" evidence="3">
    <location>
        <position position="154"/>
    </location>
</feature>
<keyword evidence="5" id="KW-1185">Reference proteome</keyword>
<dbReference type="NCBIfam" id="TIGR00172">
    <property type="entry name" value="maf"/>
    <property type="match status" value="1"/>
</dbReference>
<accession>A0ABS2NKV3</accession>
<feature type="active site" description="Proton acceptor" evidence="3">
    <location>
        <position position="70"/>
    </location>
</feature>
<dbReference type="Gene3D" id="3.90.950.10">
    <property type="match status" value="1"/>
</dbReference>
<comment type="similarity">
    <text evidence="3">Belongs to the Maf family. YhdE subfamily.</text>
</comment>
<feature type="site" description="Important for substrate specificity" evidence="3">
    <location>
        <position position="71"/>
    </location>
</feature>
<gene>
    <name evidence="4" type="ORF">JOC73_000084</name>
</gene>
<comment type="subcellular location">
    <subcellularLocation>
        <location evidence="3">Cytoplasm</location>
    </subcellularLocation>
</comment>
<dbReference type="EMBL" id="JAFBEE010000001">
    <property type="protein sequence ID" value="MBM7613576.1"/>
    <property type="molecule type" value="Genomic_DNA"/>
</dbReference>
<evidence type="ECO:0000256" key="2">
    <source>
        <dbReference type="ARBA" id="ARBA00022801"/>
    </source>
</evidence>
<comment type="caution">
    <text evidence="4">The sequence shown here is derived from an EMBL/GenBank/DDBJ whole genome shotgun (WGS) entry which is preliminary data.</text>
</comment>
<sequence>MKKIILASNSPRRRELLMNLDVKFDIVVKDVEELQDSAMDPFELACGNAYRKANTAVEDLDESAIVIAADTIVYLHQILGKPENKEDAYKMLKSLSGKEHQVVTSVAILETPSKKKNIFAVSTKVFFKHLTDDEINNYISSGEPMDKAGAYGIQGKGALFVEKIEGDYFNVVGLPLFKIEDVLKREFNTSLLK</sequence>
<protein>
    <recommendedName>
        <fullName evidence="3">dTTP/UTP pyrophosphatase</fullName>
        <shortName evidence="3">dTTPase/UTPase</shortName>
        <ecNumber evidence="3">3.6.1.9</ecNumber>
    </recommendedName>
    <alternativeName>
        <fullName evidence="3">Nucleoside triphosphate pyrophosphatase</fullName>
    </alternativeName>
    <alternativeName>
        <fullName evidence="3">Nucleotide pyrophosphatase</fullName>
        <shortName evidence="3">Nucleotide PPase</shortName>
    </alternativeName>
</protein>
<name>A0ABS2NKV3_9FIRM</name>
<dbReference type="PANTHER" id="PTHR43213">
    <property type="entry name" value="BIFUNCTIONAL DTTP/UTP PYROPHOSPHATASE/METHYLTRANSFERASE PROTEIN-RELATED"/>
    <property type="match status" value="1"/>
</dbReference>
<dbReference type="EC" id="3.6.1.9" evidence="3"/>
<comment type="catalytic activity">
    <reaction evidence="3">
        <text>dTTP + H2O = dTMP + diphosphate + H(+)</text>
        <dbReference type="Rhea" id="RHEA:28534"/>
        <dbReference type="ChEBI" id="CHEBI:15377"/>
        <dbReference type="ChEBI" id="CHEBI:15378"/>
        <dbReference type="ChEBI" id="CHEBI:33019"/>
        <dbReference type="ChEBI" id="CHEBI:37568"/>
        <dbReference type="ChEBI" id="CHEBI:63528"/>
        <dbReference type="EC" id="3.6.1.9"/>
    </reaction>
</comment>
<dbReference type="PIRSF" id="PIRSF006305">
    <property type="entry name" value="Maf"/>
    <property type="match status" value="1"/>
</dbReference>
<keyword evidence="3" id="KW-0963">Cytoplasm</keyword>
<proteinExistence type="inferred from homology"/>
<dbReference type="Proteomes" id="UP001314796">
    <property type="component" value="Unassembled WGS sequence"/>
</dbReference>
<dbReference type="InterPro" id="IPR029001">
    <property type="entry name" value="ITPase-like_fam"/>
</dbReference>
<comment type="function">
    <text evidence="3">Nucleoside triphosphate pyrophosphatase that hydrolyzes dTTP and UTP. May have a dual role in cell division arrest and in preventing the incorporation of modified nucleotides into cellular nucleic acids.</text>
</comment>